<feature type="domain" description="SHSP" evidence="3">
    <location>
        <begin position="74"/>
        <end position="169"/>
    </location>
</feature>
<evidence type="ECO:0000313" key="6">
    <source>
        <dbReference type="Proteomes" id="UP000240880"/>
    </source>
</evidence>
<accession>A0A2R6ABA0</accession>
<name>A0A2R6ABA0_9ARCH</name>
<evidence type="ECO:0000259" key="4">
    <source>
        <dbReference type="PROSITE" id="PS51203"/>
    </source>
</evidence>
<dbReference type="AlphaFoldDB" id="A0A2R6ABA0"/>
<gene>
    <name evidence="5" type="ORF">B9Q01_03860</name>
</gene>
<dbReference type="EMBL" id="NEXC01000017">
    <property type="protein sequence ID" value="PSN83690.1"/>
    <property type="molecule type" value="Genomic_DNA"/>
</dbReference>
<evidence type="ECO:0000256" key="2">
    <source>
        <dbReference type="RuleBase" id="RU003616"/>
    </source>
</evidence>
<evidence type="ECO:0000313" key="5">
    <source>
        <dbReference type="EMBL" id="PSN83690.1"/>
    </source>
</evidence>
<protein>
    <submittedName>
        <fullName evidence="5">Uncharacterized protein</fullName>
    </submittedName>
</protein>
<sequence>MPGSWDIFDEIERMFREINEEFEEEFEEMMKKFRIRPQELSKGKRVGPIVYGWSMVIGPDGKPIVRQFGNVSPRAFEGEREPLVDVNETPEEVVVVAEIPGADKSEIKLNATSNQLEIKVPNKYYKLVDLPTEVVPDKAKASYRNGVLEVHLQKKEKKEEPKGVSVPIE</sequence>
<dbReference type="PROSITE" id="PS51203">
    <property type="entry name" value="CS"/>
    <property type="match status" value="1"/>
</dbReference>
<dbReference type="Proteomes" id="UP000240880">
    <property type="component" value="Unassembled WGS sequence"/>
</dbReference>
<organism evidence="5 6">
    <name type="scientific">Candidatus Marsarchaeota G1 archaeon OSP_D</name>
    <dbReference type="NCBI Taxonomy" id="1978155"/>
    <lineage>
        <taxon>Archaea</taxon>
        <taxon>Candidatus Marsarchaeota</taxon>
        <taxon>Candidatus Marsarchaeota group 1</taxon>
    </lineage>
</organism>
<dbReference type="InterPro" id="IPR002068">
    <property type="entry name" value="A-crystallin/Hsp20_dom"/>
</dbReference>
<dbReference type="Pfam" id="PF00011">
    <property type="entry name" value="HSP20"/>
    <property type="match status" value="1"/>
</dbReference>
<dbReference type="InterPro" id="IPR007052">
    <property type="entry name" value="CS_dom"/>
</dbReference>
<feature type="domain" description="CS" evidence="4">
    <location>
        <begin position="79"/>
        <end position="167"/>
    </location>
</feature>
<evidence type="ECO:0000259" key="3">
    <source>
        <dbReference type="PROSITE" id="PS01031"/>
    </source>
</evidence>
<dbReference type="NCBIfam" id="NF041800">
    <property type="entry name" value="Hsp20"/>
    <property type="match status" value="1"/>
</dbReference>
<dbReference type="InterPro" id="IPR008978">
    <property type="entry name" value="HSP20-like_chaperone"/>
</dbReference>
<dbReference type="Gene3D" id="2.60.40.790">
    <property type="match status" value="1"/>
</dbReference>
<reference evidence="5 6" key="1">
    <citation type="submission" date="2017-04" db="EMBL/GenBank/DDBJ databases">
        <title>Novel microbial lineages endemic to geothermal iron-oxide mats fill important gaps in the evolutionary history of Archaea.</title>
        <authorList>
            <person name="Jay Z.J."/>
            <person name="Beam J.P."/>
            <person name="Dlakic M."/>
            <person name="Rusch D.B."/>
            <person name="Kozubal M.A."/>
            <person name="Inskeep W.P."/>
        </authorList>
    </citation>
    <scope>NUCLEOTIDE SEQUENCE [LARGE SCALE GENOMIC DNA]</scope>
    <source>
        <strain evidence="5">OSP_D</strain>
    </source>
</reference>
<evidence type="ECO:0000256" key="1">
    <source>
        <dbReference type="PROSITE-ProRule" id="PRU00285"/>
    </source>
</evidence>
<dbReference type="CDD" id="cd06464">
    <property type="entry name" value="ACD_sHsps-like"/>
    <property type="match status" value="1"/>
</dbReference>
<dbReference type="PROSITE" id="PS01031">
    <property type="entry name" value="SHSP"/>
    <property type="match status" value="1"/>
</dbReference>
<comment type="caution">
    <text evidence="5">The sequence shown here is derived from an EMBL/GenBank/DDBJ whole genome shotgun (WGS) entry which is preliminary data.</text>
</comment>
<comment type="similarity">
    <text evidence="1 2">Belongs to the small heat shock protein (HSP20) family.</text>
</comment>
<dbReference type="SUPFAM" id="SSF49764">
    <property type="entry name" value="HSP20-like chaperones"/>
    <property type="match status" value="1"/>
</dbReference>
<proteinExistence type="inferred from homology"/>